<keyword evidence="1" id="KW-0732">Signal</keyword>
<dbReference type="Gene3D" id="2.40.10.10">
    <property type="entry name" value="Trypsin-like serine proteases"/>
    <property type="match status" value="1"/>
</dbReference>
<evidence type="ECO:0000313" key="3">
    <source>
        <dbReference type="EMBL" id="TWT48965.1"/>
    </source>
</evidence>
<dbReference type="OrthoDB" id="286686at2"/>
<dbReference type="GO" id="GO:0006508">
    <property type="term" value="P:proteolysis"/>
    <property type="evidence" value="ECO:0007669"/>
    <property type="project" value="InterPro"/>
</dbReference>
<dbReference type="PANTHER" id="PTHR24260:SF136">
    <property type="entry name" value="GH08193P-RELATED"/>
    <property type="match status" value="1"/>
</dbReference>
<evidence type="ECO:0000313" key="4">
    <source>
        <dbReference type="Proteomes" id="UP000318995"/>
    </source>
</evidence>
<dbReference type="GO" id="GO:0004252">
    <property type="term" value="F:serine-type endopeptidase activity"/>
    <property type="evidence" value="ECO:0007669"/>
    <property type="project" value="InterPro"/>
</dbReference>
<accession>A0A5C5WFU5</accession>
<feature type="chain" id="PRO_5022983024" evidence="1">
    <location>
        <begin position="26"/>
        <end position="303"/>
    </location>
</feature>
<dbReference type="PANTHER" id="PTHR24260">
    <property type="match status" value="1"/>
</dbReference>
<feature type="domain" description="Peptidase S1" evidence="2">
    <location>
        <begin position="35"/>
        <end position="272"/>
    </location>
</feature>
<dbReference type="InterPro" id="IPR051333">
    <property type="entry name" value="CLIP_Serine_Protease"/>
</dbReference>
<dbReference type="Proteomes" id="UP000318995">
    <property type="component" value="Unassembled WGS sequence"/>
</dbReference>
<protein>
    <submittedName>
        <fullName evidence="3">Trypsin</fullName>
    </submittedName>
</protein>
<gene>
    <name evidence="3" type="ORF">Pla111_07430</name>
</gene>
<dbReference type="AlphaFoldDB" id="A0A5C5WFU5"/>
<dbReference type="PRINTS" id="PR00722">
    <property type="entry name" value="CHYMOTRYPSIN"/>
</dbReference>
<comment type="caution">
    <text evidence="3">The sequence shown here is derived from an EMBL/GenBank/DDBJ whole genome shotgun (WGS) entry which is preliminary data.</text>
</comment>
<proteinExistence type="predicted"/>
<dbReference type="SMART" id="SM00020">
    <property type="entry name" value="Tryp_SPc"/>
    <property type="match status" value="1"/>
</dbReference>
<dbReference type="SUPFAM" id="SSF50494">
    <property type="entry name" value="Trypsin-like serine proteases"/>
    <property type="match status" value="1"/>
</dbReference>
<dbReference type="Pfam" id="PF00089">
    <property type="entry name" value="Trypsin"/>
    <property type="match status" value="1"/>
</dbReference>
<evidence type="ECO:0000259" key="2">
    <source>
        <dbReference type="PROSITE" id="PS50240"/>
    </source>
</evidence>
<organism evidence="3 4">
    <name type="scientific">Botrimarina hoheduenensis</name>
    <dbReference type="NCBI Taxonomy" id="2528000"/>
    <lineage>
        <taxon>Bacteria</taxon>
        <taxon>Pseudomonadati</taxon>
        <taxon>Planctomycetota</taxon>
        <taxon>Planctomycetia</taxon>
        <taxon>Pirellulales</taxon>
        <taxon>Lacipirellulaceae</taxon>
        <taxon>Botrimarina</taxon>
    </lineage>
</organism>
<name>A0A5C5WFU5_9BACT</name>
<evidence type="ECO:0000256" key="1">
    <source>
        <dbReference type="SAM" id="SignalP"/>
    </source>
</evidence>
<dbReference type="InterPro" id="IPR001254">
    <property type="entry name" value="Trypsin_dom"/>
</dbReference>
<dbReference type="InterPro" id="IPR009003">
    <property type="entry name" value="Peptidase_S1_PA"/>
</dbReference>
<sequence precursor="true">MSTTVKMVFLSAAIPLALFQAEARAVIIHSSDVTPLQDYLDYAQLFPSVGYLTGERSEGDFFAGSGVLIDPNWVLTAAHVILDADLTPRFESYGFGLSDDYWLSRGEFKAQGDVFVHPDYRRLSGGFDLALIRFDTPYRSAEPAVRTGANPSTGDDLTLVGYGLPGTHADGYIEELRGKRLAGINTVRARSFGRDTLWSQFYFPGSDLFNPLGGQGTYGDSGGGSFIERNGRFELAAISNSVSLTPGSSFPSDDTFSTKVYNHRVWIDATLAAYRIPEPAGLMTVLIAITCARVAIRYKGFAE</sequence>
<dbReference type="InterPro" id="IPR043504">
    <property type="entry name" value="Peptidase_S1_PA_chymotrypsin"/>
</dbReference>
<feature type="signal peptide" evidence="1">
    <location>
        <begin position="1"/>
        <end position="25"/>
    </location>
</feature>
<dbReference type="InterPro" id="IPR001314">
    <property type="entry name" value="Peptidase_S1A"/>
</dbReference>
<reference evidence="3 4" key="1">
    <citation type="submission" date="2019-02" db="EMBL/GenBank/DDBJ databases">
        <title>Deep-cultivation of Planctomycetes and their phenomic and genomic characterization uncovers novel biology.</title>
        <authorList>
            <person name="Wiegand S."/>
            <person name="Jogler M."/>
            <person name="Boedeker C."/>
            <person name="Pinto D."/>
            <person name="Vollmers J."/>
            <person name="Rivas-Marin E."/>
            <person name="Kohn T."/>
            <person name="Peeters S.H."/>
            <person name="Heuer A."/>
            <person name="Rast P."/>
            <person name="Oberbeckmann S."/>
            <person name="Bunk B."/>
            <person name="Jeske O."/>
            <person name="Meyerdierks A."/>
            <person name="Storesund J.E."/>
            <person name="Kallscheuer N."/>
            <person name="Luecker S."/>
            <person name="Lage O.M."/>
            <person name="Pohl T."/>
            <person name="Merkel B.J."/>
            <person name="Hornburger P."/>
            <person name="Mueller R.-W."/>
            <person name="Bruemmer F."/>
            <person name="Labrenz M."/>
            <person name="Spormann A.M."/>
            <person name="Op Den Camp H."/>
            <person name="Overmann J."/>
            <person name="Amann R."/>
            <person name="Jetten M.S.M."/>
            <person name="Mascher T."/>
            <person name="Medema M.H."/>
            <person name="Devos D.P."/>
            <person name="Kaster A.-K."/>
            <person name="Ovreas L."/>
            <person name="Rohde M."/>
            <person name="Galperin M.Y."/>
            <person name="Jogler C."/>
        </authorList>
    </citation>
    <scope>NUCLEOTIDE SEQUENCE [LARGE SCALE GENOMIC DNA]</scope>
    <source>
        <strain evidence="3 4">Pla111</strain>
    </source>
</reference>
<dbReference type="EMBL" id="SJPH01000001">
    <property type="protein sequence ID" value="TWT48965.1"/>
    <property type="molecule type" value="Genomic_DNA"/>
</dbReference>
<dbReference type="RefSeq" id="WP_146571429.1">
    <property type="nucleotide sequence ID" value="NZ_SJPH01000001.1"/>
</dbReference>
<dbReference type="PROSITE" id="PS50240">
    <property type="entry name" value="TRYPSIN_DOM"/>
    <property type="match status" value="1"/>
</dbReference>
<keyword evidence="4" id="KW-1185">Reference proteome</keyword>